<feature type="compositionally biased region" description="Polar residues" evidence="7">
    <location>
        <begin position="1"/>
        <end position="15"/>
    </location>
</feature>
<organism evidence="10 11">
    <name type="scientific">Caerostris darwini</name>
    <dbReference type="NCBI Taxonomy" id="1538125"/>
    <lineage>
        <taxon>Eukaryota</taxon>
        <taxon>Metazoa</taxon>
        <taxon>Ecdysozoa</taxon>
        <taxon>Arthropoda</taxon>
        <taxon>Chelicerata</taxon>
        <taxon>Arachnida</taxon>
        <taxon>Araneae</taxon>
        <taxon>Araneomorphae</taxon>
        <taxon>Entelegynae</taxon>
        <taxon>Araneoidea</taxon>
        <taxon>Araneidae</taxon>
        <taxon>Caerostris</taxon>
    </lineage>
</organism>
<evidence type="ECO:0000256" key="1">
    <source>
        <dbReference type="ARBA" id="ARBA00004141"/>
    </source>
</evidence>
<dbReference type="EMBL" id="BPLQ01010713">
    <property type="protein sequence ID" value="GIY52800.1"/>
    <property type="molecule type" value="Genomic_DNA"/>
</dbReference>
<dbReference type="GO" id="GO:0005119">
    <property type="term" value="F:smoothened binding"/>
    <property type="evidence" value="ECO:0007669"/>
    <property type="project" value="TreeGrafter"/>
</dbReference>
<feature type="region of interest" description="Disordered" evidence="7">
    <location>
        <begin position="1"/>
        <end position="23"/>
    </location>
</feature>
<dbReference type="Proteomes" id="UP001054837">
    <property type="component" value="Unassembled WGS sequence"/>
</dbReference>
<evidence type="ECO:0000259" key="9">
    <source>
        <dbReference type="PROSITE" id="PS50156"/>
    </source>
</evidence>
<dbReference type="InterPro" id="IPR053958">
    <property type="entry name" value="HMGCR/SNAP/NPC1-like_SSD"/>
</dbReference>
<evidence type="ECO:0000313" key="11">
    <source>
        <dbReference type="Proteomes" id="UP001054837"/>
    </source>
</evidence>
<feature type="transmembrane region" description="Helical" evidence="8">
    <location>
        <begin position="503"/>
        <end position="524"/>
    </location>
</feature>
<comment type="subcellular location">
    <subcellularLocation>
        <location evidence="1">Membrane</location>
        <topology evidence="1">Multi-pass membrane protein</topology>
    </subcellularLocation>
</comment>
<feature type="transmembrane region" description="Helical" evidence="8">
    <location>
        <begin position="448"/>
        <end position="474"/>
    </location>
</feature>
<feature type="domain" description="SSD" evidence="9">
    <location>
        <begin position="385"/>
        <end position="553"/>
    </location>
</feature>
<feature type="transmembrane region" description="Helical" evidence="8">
    <location>
        <begin position="682"/>
        <end position="702"/>
    </location>
</feature>
<feature type="compositionally biased region" description="Low complexity" evidence="7">
    <location>
        <begin position="1278"/>
        <end position="1289"/>
    </location>
</feature>
<dbReference type="GO" id="GO:0005886">
    <property type="term" value="C:plasma membrane"/>
    <property type="evidence" value="ECO:0007669"/>
    <property type="project" value="TreeGrafter"/>
</dbReference>
<dbReference type="PROSITE" id="PS50156">
    <property type="entry name" value="SSD"/>
    <property type="match status" value="1"/>
</dbReference>
<name>A0AAV4U4Y2_9ARAC</name>
<evidence type="ECO:0000256" key="4">
    <source>
        <dbReference type="ARBA" id="ARBA00022989"/>
    </source>
</evidence>
<feature type="transmembrane region" description="Helical" evidence="8">
    <location>
        <begin position="985"/>
        <end position="1004"/>
    </location>
</feature>
<dbReference type="SUPFAM" id="SSF82866">
    <property type="entry name" value="Multidrug efflux transporter AcrB transmembrane domain"/>
    <property type="match status" value="2"/>
</dbReference>
<keyword evidence="6" id="KW-0325">Glycoprotein</keyword>
<evidence type="ECO:0000313" key="10">
    <source>
        <dbReference type="EMBL" id="GIY52800.1"/>
    </source>
</evidence>
<feature type="transmembrane region" description="Helical" evidence="8">
    <location>
        <begin position="1052"/>
        <end position="1072"/>
    </location>
</feature>
<gene>
    <name evidence="10" type="primary">Ptch1</name>
    <name evidence="10" type="ORF">CDAR_404711</name>
</gene>
<feature type="transmembrane region" description="Helical" evidence="8">
    <location>
        <begin position="1010"/>
        <end position="1031"/>
    </location>
</feature>
<dbReference type="Gene3D" id="1.20.1640.10">
    <property type="entry name" value="Multidrug efflux transporter AcrB transmembrane domain"/>
    <property type="match status" value="1"/>
</dbReference>
<keyword evidence="5 8" id="KW-0472">Membrane</keyword>
<evidence type="ECO:0000256" key="3">
    <source>
        <dbReference type="ARBA" id="ARBA00022692"/>
    </source>
</evidence>
<feature type="region of interest" description="Disordered" evidence="7">
    <location>
        <begin position="1259"/>
        <end position="1289"/>
    </location>
</feature>
<keyword evidence="3 8" id="KW-0812">Transmembrane</keyword>
<keyword evidence="11" id="KW-1185">Reference proteome</keyword>
<feature type="compositionally biased region" description="Low complexity" evidence="7">
    <location>
        <begin position="1189"/>
        <end position="1201"/>
    </location>
</feature>
<protein>
    <submittedName>
        <fullName evidence="10">Protein patched homolog 1</fullName>
    </submittedName>
</protein>
<evidence type="ECO:0000256" key="8">
    <source>
        <dbReference type="SAM" id="Phobius"/>
    </source>
</evidence>
<reference evidence="10 11" key="1">
    <citation type="submission" date="2021-06" db="EMBL/GenBank/DDBJ databases">
        <title>Caerostris darwini draft genome.</title>
        <authorList>
            <person name="Kono N."/>
            <person name="Arakawa K."/>
        </authorList>
    </citation>
    <scope>NUCLEOTIDE SEQUENCE [LARGE SCALE GENOMIC DNA]</scope>
</reference>
<comment type="similarity">
    <text evidence="2">Belongs to the patched family.</text>
</comment>
<feature type="transmembrane region" description="Helical" evidence="8">
    <location>
        <begin position="417"/>
        <end position="442"/>
    </location>
</feature>
<dbReference type="PANTHER" id="PTHR46022">
    <property type="entry name" value="PROTEIN PATCHED"/>
    <property type="match status" value="1"/>
</dbReference>
<sequence>MNPMQKSAISNQGTRVSHYKASLRPDSEHLTRTSWTDAALAYSQIRKGKATGLLSYTIESDINKLWVVAGGRLEEELNYMKSTHGEGLDNRDLMITHTLKEEGANVLYTDTLLAHQQVLKAAVDVSVEVFDISWSLKDVCNSLSFPLSEEHYLDMTLENLSPCVIITPLDCFWEGAKLLGPEYPVKIPGMNMNDVKWYNLNPQQLIEAVKNYYATSKTLQAMETFMKRAGISTAYQERPCLNPNDEHCPDTAPNKNSPKPLNIGAELSGGCFGFAKTYMQWPEGAILGGVTKNRTGHIVKAAALQSMIELMSEEEMFRFWKDHIKVHNLDWNIDKSKKVLEAIQRKISEVVLAESESLNLASQYIINVFSYTSLDDVMKDHSKINFQRVGLGPILMLAFISLYLLRCSNPFKSPYFLQILGFILIALSIAACLVLCTIFGFYIDASIFVSNIISIQVVPILAFSLAMNNIFLLINEYKVCSKLISIPKEHVTGEVLKRTGINILLSSAVQTCIFFIAGAIPMPLLRTATIQLGILILFNCVTILLVFPACISYDIKIHFKQNHNFKDDISSEKYKKVHRSYHKGSSHTIIPLRQAVTHALPPDGRNVVTVLAPPVGQREDSWPSTGMPTASSENISFINKDSTLKKDIESDVISITEECRNGFLLKRFLSGMLAPFLLKTPVKVIVIISCVAAMLIGVWGIYHLDDGLILTDFVPKDTNEYKFLSQRTKYFGLYQMYAVTKGNFKYPTNQRLLYDYHAAFNRIKKVKNENSEPSEFWLSMFRDWLLGLQRAFDEHWSTGCITQEDWCKNATDDAIMAYKLLVQTGRVDNPVDKSLVKTARLVDANGIINTKPFYNYLSAWVSNDALAYSASRAYFSPEPRQWIHDPQDVDLKMPKSQPLIYAQMPFFLDDMNTTEDILETIKEVRAVCEKYQARGLPNFPSGLLFTYWEQFINLRKDLCLSLFYTFLATFVVFSVLLLNPWAAILEVIIILMIVVELFGFMGTMGIKLNAVTTVIIIAALGLVINFSVHFLMGFLTNIGDRQHRMTMALQQIFCPVLYGVSLYFVGVITLAFSEFDFISWYFFTMLCAIGIIGLFNGFIVFPVLLSIIGPPGDVVPFDDPERIPTPSPEPSPIRQRVKHARPFTRRIYPRVPSEISLSTITEESTSRHSPEIVVEPELVLETTTVTNTTTGASTVNTTTSTPDNPDCQSEDGSKCNTPCGENFTSTTSSTSNVANQPSGTTTVTTTVKATAKVKVEVHAPYSNNSDVIRHKRRRDSCSSRSSSARSSPI</sequence>
<feature type="transmembrane region" description="Helical" evidence="8">
    <location>
        <begin position="530"/>
        <end position="551"/>
    </location>
</feature>
<dbReference type="Pfam" id="PF12349">
    <property type="entry name" value="Sterol-sensing"/>
    <property type="match status" value="1"/>
</dbReference>
<comment type="caution">
    <text evidence="10">The sequence shown here is derived from an EMBL/GenBank/DDBJ whole genome shotgun (WGS) entry which is preliminary data.</text>
</comment>
<dbReference type="InterPro" id="IPR000731">
    <property type="entry name" value="SSD"/>
</dbReference>
<evidence type="ECO:0000256" key="2">
    <source>
        <dbReference type="ARBA" id="ARBA00005585"/>
    </source>
</evidence>
<feature type="transmembrane region" description="Helical" evidence="8">
    <location>
        <begin position="1078"/>
        <end position="1101"/>
    </location>
</feature>
<dbReference type="GO" id="GO:0008158">
    <property type="term" value="F:hedgehog receptor activity"/>
    <property type="evidence" value="ECO:0007669"/>
    <property type="project" value="TreeGrafter"/>
</dbReference>
<evidence type="ECO:0000256" key="5">
    <source>
        <dbReference type="ARBA" id="ARBA00023136"/>
    </source>
</evidence>
<dbReference type="GO" id="GO:0045879">
    <property type="term" value="P:negative regulation of smoothened signaling pathway"/>
    <property type="evidence" value="ECO:0007669"/>
    <property type="project" value="TreeGrafter"/>
</dbReference>
<evidence type="ECO:0000256" key="6">
    <source>
        <dbReference type="ARBA" id="ARBA00023180"/>
    </source>
</evidence>
<feature type="region of interest" description="Disordered" evidence="7">
    <location>
        <begin position="1189"/>
        <end position="1212"/>
    </location>
</feature>
<feature type="transmembrane region" description="Helical" evidence="8">
    <location>
        <begin position="386"/>
        <end position="405"/>
    </location>
</feature>
<keyword evidence="4 8" id="KW-1133">Transmembrane helix</keyword>
<dbReference type="GO" id="GO:0097108">
    <property type="term" value="F:hedgehog family protein binding"/>
    <property type="evidence" value="ECO:0007669"/>
    <property type="project" value="TreeGrafter"/>
</dbReference>
<dbReference type="PANTHER" id="PTHR46022:SF1">
    <property type="entry name" value="PROTEIN PATCHED"/>
    <property type="match status" value="1"/>
</dbReference>
<accession>A0AAV4U4Y2</accession>
<feature type="transmembrane region" description="Helical" evidence="8">
    <location>
        <begin position="960"/>
        <end position="978"/>
    </location>
</feature>
<evidence type="ECO:0000256" key="7">
    <source>
        <dbReference type="SAM" id="MobiDB-lite"/>
    </source>
</evidence>
<proteinExistence type="inferred from homology"/>